<proteinExistence type="inferred from homology"/>
<dbReference type="PANTHER" id="PTHR28605:SF1">
    <property type="entry name" value="CHROMOSOME TRANSMISSION FIDELITY FACTOR 8"/>
    <property type="match status" value="1"/>
</dbReference>
<name>A0A1Y2HUE0_9FUNG</name>
<comment type="subcellular location">
    <subcellularLocation>
        <location evidence="1">Nucleus</location>
    </subcellularLocation>
</comment>
<comment type="similarity">
    <text evidence="6">Belongs to the CTF8 family.</text>
</comment>
<keyword evidence="8" id="KW-1185">Reference proteome</keyword>
<keyword evidence="5" id="KW-0131">Cell cycle</keyword>
<dbReference type="STRING" id="765915.A0A1Y2HUE0"/>
<dbReference type="InterPro" id="IPR018607">
    <property type="entry name" value="Ctf8"/>
</dbReference>
<protein>
    <submittedName>
        <fullName evidence="7">Chromosome transmission fidelity protein 8</fullName>
    </submittedName>
</protein>
<dbReference type="GO" id="GO:0006260">
    <property type="term" value="P:DNA replication"/>
    <property type="evidence" value="ECO:0007669"/>
    <property type="project" value="UniProtKB-KW"/>
</dbReference>
<organism evidence="7 8">
    <name type="scientific">Catenaria anguillulae PL171</name>
    <dbReference type="NCBI Taxonomy" id="765915"/>
    <lineage>
        <taxon>Eukaryota</taxon>
        <taxon>Fungi</taxon>
        <taxon>Fungi incertae sedis</taxon>
        <taxon>Blastocladiomycota</taxon>
        <taxon>Blastocladiomycetes</taxon>
        <taxon>Blastocladiales</taxon>
        <taxon>Catenariaceae</taxon>
        <taxon>Catenaria</taxon>
    </lineage>
</organism>
<evidence type="ECO:0000256" key="5">
    <source>
        <dbReference type="ARBA" id="ARBA00023306"/>
    </source>
</evidence>
<dbReference type="OrthoDB" id="121932at2759"/>
<dbReference type="GO" id="GO:0003677">
    <property type="term" value="F:DNA binding"/>
    <property type="evidence" value="ECO:0007669"/>
    <property type="project" value="UniProtKB-KW"/>
</dbReference>
<evidence type="ECO:0000256" key="6">
    <source>
        <dbReference type="ARBA" id="ARBA00038447"/>
    </source>
</evidence>
<keyword evidence="3" id="KW-0238">DNA-binding</keyword>
<keyword evidence="2" id="KW-0235">DNA replication</keyword>
<comment type="caution">
    <text evidence="7">The sequence shown here is derived from an EMBL/GenBank/DDBJ whole genome shotgun (WGS) entry which is preliminary data.</text>
</comment>
<keyword evidence="4" id="KW-0539">Nucleus</keyword>
<accession>A0A1Y2HUE0</accession>
<reference evidence="7 8" key="1">
    <citation type="submission" date="2016-07" db="EMBL/GenBank/DDBJ databases">
        <title>Pervasive Adenine N6-methylation of Active Genes in Fungi.</title>
        <authorList>
            <consortium name="DOE Joint Genome Institute"/>
            <person name="Mondo S.J."/>
            <person name="Dannebaum R.O."/>
            <person name="Kuo R.C."/>
            <person name="Labutti K."/>
            <person name="Haridas S."/>
            <person name="Kuo A."/>
            <person name="Salamov A."/>
            <person name="Ahrendt S.R."/>
            <person name="Lipzen A."/>
            <person name="Sullivan W."/>
            <person name="Andreopoulos W.B."/>
            <person name="Clum A."/>
            <person name="Lindquist E."/>
            <person name="Daum C."/>
            <person name="Ramamoorthy G.K."/>
            <person name="Gryganskyi A."/>
            <person name="Culley D."/>
            <person name="Magnuson J.K."/>
            <person name="James T.Y."/>
            <person name="O'Malley M.A."/>
            <person name="Stajich J.E."/>
            <person name="Spatafora J.W."/>
            <person name="Visel A."/>
            <person name="Grigoriev I.V."/>
        </authorList>
    </citation>
    <scope>NUCLEOTIDE SEQUENCE [LARGE SCALE GENOMIC DNA]</scope>
    <source>
        <strain evidence="7 8">PL171</strain>
    </source>
</reference>
<evidence type="ECO:0000256" key="1">
    <source>
        <dbReference type="ARBA" id="ARBA00004123"/>
    </source>
</evidence>
<gene>
    <name evidence="7" type="ORF">BCR44DRAFT_116384</name>
</gene>
<evidence type="ECO:0000256" key="3">
    <source>
        <dbReference type="ARBA" id="ARBA00023125"/>
    </source>
</evidence>
<evidence type="ECO:0000256" key="4">
    <source>
        <dbReference type="ARBA" id="ARBA00023242"/>
    </source>
</evidence>
<dbReference type="PANTHER" id="PTHR28605">
    <property type="entry name" value="CTF8, CHROMOSOME TRANSMISSION FIDELITY FACTOR 8 HOMOLOG (S. CEREVISIAE)"/>
    <property type="match status" value="1"/>
</dbReference>
<evidence type="ECO:0000256" key="2">
    <source>
        <dbReference type="ARBA" id="ARBA00022705"/>
    </source>
</evidence>
<dbReference type="GO" id="GO:0007064">
    <property type="term" value="P:mitotic sister chromatid cohesion"/>
    <property type="evidence" value="ECO:0007669"/>
    <property type="project" value="InterPro"/>
</dbReference>
<dbReference type="AlphaFoldDB" id="A0A1Y2HUE0"/>
<dbReference type="Pfam" id="PF09696">
    <property type="entry name" value="Ctf8"/>
    <property type="match status" value="1"/>
</dbReference>
<sequence>MELFLPLHQDKPHELVVIELQGSLECDDGVFSGQHLGKFTYANSSDSGNPELIIGNHRLEGKLVKMSKPFAVLEKTQRAVDVGVDPVEWRVRGIVKYKYMFKTRPQNLV</sequence>
<dbReference type="GO" id="GO:0031390">
    <property type="term" value="C:Ctf18 RFC-like complex"/>
    <property type="evidence" value="ECO:0007669"/>
    <property type="project" value="InterPro"/>
</dbReference>
<evidence type="ECO:0000313" key="8">
    <source>
        <dbReference type="Proteomes" id="UP000193411"/>
    </source>
</evidence>
<dbReference type="EMBL" id="MCFL01000009">
    <property type="protein sequence ID" value="ORZ38215.1"/>
    <property type="molecule type" value="Genomic_DNA"/>
</dbReference>
<evidence type="ECO:0000313" key="7">
    <source>
        <dbReference type="EMBL" id="ORZ38215.1"/>
    </source>
</evidence>
<dbReference type="Proteomes" id="UP000193411">
    <property type="component" value="Unassembled WGS sequence"/>
</dbReference>